<evidence type="ECO:0000256" key="3">
    <source>
        <dbReference type="ARBA" id="ARBA00023163"/>
    </source>
</evidence>
<dbReference type="PRINTS" id="PR00033">
    <property type="entry name" value="HTHASNC"/>
</dbReference>
<keyword evidence="1" id="KW-0805">Transcription regulation</keyword>
<comment type="caution">
    <text evidence="5">The sequence shown here is derived from an EMBL/GenBank/DDBJ whole genome shotgun (WGS) entry which is preliminary data.</text>
</comment>
<dbReference type="GO" id="GO:0006355">
    <property type="term" value="P:regulation of DNA-templated transcription"/>
    <property type="evidence" value="ECO:0007669"/>
    <property type="project" value="UniProtKB-ARBA"/>
</dbReference>
<evidence type="ECO:0000256" key="2">
    <source>
        <dbReference type="ARBA" id="ARBA00023125"/>
    </source>
</evidence>
<dbReference type="CDD" id="cd00090">
    <property type="entry name" value="HTH_ARSR"/>
    <property type="match status" value="1"/>
</dbReference>
<dbReference type="InterPro" id="IPR011991">
    <property type="entry name" value="ArsR-like_HTH"/>
</dbReference>
<dbReference type="AlphaFoldDB" id="A0A8B2NXF3"/>
<reference evidence="5 6" key="1">
    <citation type="submission" date="2018-05" db="EMBL/GenBank/DDBJ databases">
        <title>Acuticoccus sediminis sp. nov., isolated from deep-sea sediment of Indian Ocean.</title>
        <authorList>
            <person name="Liu X."/>
            <person name="Lai Q."/>
            <person name="Du Y."/>
            <person name="Sun F."/>
            <person name="Zhang X."/>
            <person name="Wang S."/>
            <person name="Shao Z."/>
        </authorList>
    </citation>
    <scope>NUCLEOTIDE SEQUENCE [LARGE SCALE GENOMIC DNA]</scope>
    <source>
        <strain evidence="5 6">PTG4-2</strain>
    </source>
</reference>
<keyword evidence="6" id="KW-1185">Reference proteome</keyword>
<feature type="domain" description="HTH asnC-type" evidence="4">
    <location>
        <begin position="4"/>
        <end position="65"/>
    </location>
</feature>
<dbReference type="Proteomes" id="UP000249590">
    <property type="component" value="Unassembled WGS sequence"/>
</dbReference>
<dbReference type="InterPro" id="IPR000485">
    <property type="entry name" value="AsnC-type_HTH_dom"/>
</dbReference>
<organism evidence="5 6">
    <name type="scientific">Acuticoccus sediminis</name>
    <dbReference type="NCBI Taxonomy" id="2184697"/>
    <lineage>
        <taxon>Bacteria</taxon>
        <taxon>Pseudomonadati</taxon>
        <taxon>Pseudomonadota</taxon>
        <taxon>Alphaproteobacteria</taxon>
        <taxon>Hyphomicrobiales</taxon>
        <taxon>Amorphaceae</taxon>
        <taxon>Acuticoccus</taxon>
    </lineage>
</organism>
<evidence type="ECO:0000313" key="6">
    <source>
        <dbReference type="Proteomes" id="UP000249590"/>
    </source>
</evidence>
<evidence type="ECO:0000313" key="5">
    <source>
        <dbReference type="EMBL" id="RAI02214.1"/>
    </source>
</evidence>
<sequence>MVKLDDIDRKILRELQKDGRISNLELSEKVGLSPSPCLRRVRMLEDTGLIERYVAVVNPARVGLGLTVFARVSLISQDAASTDHFARCVMSLPEVIECHLMAGECDFLLRIVTRDLDAYRAFQVEHLTRIEGVRSVKTDIPMQRIKLTSELPV</sequence>
<dbReference type="InterPro" id="IPR011008">
    <property type="entry name" value="Dimeric_a/b-barrel"/>
</dbReference>
<evidence type="ECO:0000259" key="4">
    <source>
        <dbReference type="PROSITE" id="PS50956"/>
    </source>
</evidence>
<dbReference type="Gene3D" id="3.30.70.920">
    <property type="match status" value="1"/>
</dbReference>
<evidence type="ECO:0000256" key="1">
    <source>
        <dbReference type="ARBA" id="ARBA00023015"/>
    </source>
</evidence>
<dbReference type="InterPro" id="IPR036388">
    <property type="entry name" value="WH-like_DNA-bd_sf"/>
</dbReference>
<protein>
    <submittedName>
        <fullName evidence="5">AsnC family transcriptional regulator</fullName>
    </submittedName>
</protein>
<dbReference type="InterPro" id="IPR019885">
    <property type="entry name" value="Tscrpt_reg_HTH_AsnC-type_CS"/>
</dbReference>
<keyword evidence="2" id="KW-0238">DNA-binding</keyword>
<dbReference type="InterPro" id="IPR019887">
    <property type="entry name" value="Tscrpt_reg_AsnC/Lrp_C"/>
</dbReference>
<dbReference type="FunFam" id="1.10.10.10:FF:000186">
    <property type="entry name" value="AsnC family transcriptional regulator"/>
    <property type="match status" value="1"/>
</dbReference>
<name>A0A8B2NXF3_9HYPH</name>
<dbReference type="GO" id="GO:0043565">
    <property type="term" value="F:sequence-specific DNA binding"/>
    <property type="evidence" value="ECO:0007669"/>
    <property type="project" value="InterPro"/>
</dbReference>
<proteinExistence type="predicted"/>
<dbReference type="SUPFAM" id="SSF54909">
    <property type="entry name" value="Dimeric alpha+beta barrel"/>
    <property type="match status" value="1"/>
</dbReference>
<dbReference type="PANTHER" id="PTHR30154">
    <property type="entry name" value="LEUCINE-RESPONSIVE REGULATORY PROTEIN"/>
    <property type="match status" value="1"/>
</dbReference>
<dbReference type="GO" id="GO:0043200">
    <property type="term" value="P:response to amino acid"/>
    <property type="evidence" value="ECO:0007669"/>
    <property type="project" value="TreeGrafter"/>
</dbReference>
<dbReference type="GO" id="GO:0005829">
    <property type="term" value="C:cytosol"/>
    <property type="evidence" value="ECO:0007669"/>
    <property type="project" value="TreeGrafter"/>
</dbReference>
<dbReference type="PROSITE" id="PS00519">
    <property type="entry name" value="HTH_ASNC_1"/>
    <property type="match status" value="1"/>
</dbReference>
<keyword evidence="3" id="KW-0804">Transcription</keyword>
<gene>
    <name evidence="5" type="ORF">DLJ53_12675</name>
</gene>
<dbReference type="RefSeq" id="WP_111345630.1">
    <property type="nucleotide sequence ID" value="NZ_JAIWKD010000002.1"/>
</dbReference>
<dbReference type="PANTHER" id="PTHR30154:SF34">
    <property type="entry name" value="TRANSCRIPTIONAL REGULATOR AZLB"/>
    <property type="match status" value="1"/>
</dbReference>
<dbReference type="Gene3D" id="1.10.10.10">
    <property type="entry name" value="Winged helix-like DNA-binding domain superfamily/Winged helix DNA-binding domain"/>
    <property type="match status" value="1"/>
</dbReference>
<dbReference type="InterPro" id="IPR019888">
    <property type="entry name" value="Tscrpt_reg_AsnC-like"/>
</dbReference>
<dbReference type="EMBL" id="QHHQ01000002">
    <property type="protein sequence ID" value="RAI02214.1"/>
    <property type="molecule type" value="Genomic_DNA"/>
</dbReference>
<dbReference type="InterPro" id="IPR036390">
    <property type="entry name" value="WH_DNA-bd_sf"/>
</dbReference>
<dbReference type="SMART" id="SM00344">
    <property type="entry name" value="HTH_ASNC"/>
    <property type="match status" value="1"/>
</dbReference>
<dbReference type="PROSITE" id="PS50956">
    <property type="entry name" value="HTH_ASNC_2"/>
    <property type="match status" value="1"/>
</dbReference>
<accession>A0A8B2NXF3</accession>
<dbReference type="Pfam" id="PF13412">
    <property type="entry name" value="HTH_24"/>
    <property type="match status" value="1"/>
</dbReference>
<dbReference type="SUPFAM" id="SSF46785">
    <property type="entry name" value="Winged helix' DNA-binding domain"/>
    <property type="match status" value="1"/>
</dbReference>
<dbReference type="Pfam" id="PF01037">
    <property type="entry name" value="AsnC_trans_reg"/>
    <property type="match status" value="1"/>
</dbReference>